<organism evidence="10 11">
    <name type="scientific">Ceratopteris richardii</name>
    <name type="common">Triangle waterfern</name>
    <dbReference type="NCBI Taxonomy" id="49495"/>
    <lineage>
        <taxon>Eukaryota</taxon>
        <taxon>Viridiplantae</taxon>
        <taxon>Streptophyta</taxon>
        <taxon>Embryophyta</taxon>
        <taxon>Tracheophyta</taxon>
        <taxon>Polypodiopsida</taxon>
        <taxon>Polypodiidae</taxon>
        <taxon>Polypodiales</taxon>
        <taxon>Pteridineae</taxon>
        <taxon>Pteridaceae</taxon>
        <taxon>Parkerioideae</taxon>
        <taxon>Ceratopteris</taxon>
    </lineage>
</organism>
<evidence type="ECO:0000256" key="4">
    <source>
        <dbReference type="ARBA" id="ARBA00022833"/>
    </source>
</evidence>
<dbReference type="SMART" id="SM00356">
    <property type="entry name" value="ZnF_C3H1"/>
    <property type="match status" value="2"/>
</dbReference>
<keyword evidence="5" id="KW-0238">DNA-binding</keyword>
<evidence type="ECO:0000313" key="10">
    <source>
        <dbReference type="EMBL" id="KAH7444535.1"/>
    </source>
</evidence>
<dbReference type="OMA" id="IHEAGQW"/>
<dbReference type="EMBL" id="CM035407">
    <property type="protein sequence ID" value="KAH7444535.1"/>
    <property type="molecule type" value="Genomic_DNA"/>
</dbReference>
<gene>
    <name evidence="10" type="ORF">KP509_02G081600</name>
</gene>
<evidence type="ECO:0000256" key="6">
    <source>
        <dbReference type="PROSITE-ProRule" id="PRU00023"/>
    </source>
</evidence>
<dbReference type="SMART" id="SM00248">
    <property type="entry name" value="ANK"/>
    <property type="match status" value="2"/>
</dbReference>
<feature type="domain" description="C3H1-type" evidence="9">
    <location>
        <begin position="344"/>
        <end position="366"/>
    </location>
</feature>
<dbReference type="Pfam" id="PF00642">
    <property type="entry name" value="zf-CCCH"/>
    <property type="match status" value="1"/>
</dbReference>
<evidence type="ECO:0000256" key="2">
    <source>
        <dbReference type="ARBA" id="ARBA00022737"/>
    </source>
</evidence>
<keyword evidence="6" id="KW-0040">ANK repeat</keyword>
<keyword evidence="2" id="KW-0677">Repeat</keyword>
<sequence>MCAGPEQSHPSHMSRESPRNGDSTVGHSTAAVDKQFERESFDPGSYLLELAATNDLDAFRKCVEQENLKVDEVGLWYVGNNGPRKMALQQRTPAMIASLYGNIEVLRYIMSQYLVRGGSVNQQCGSDGSTALHCAASGGTEQAVQAVSILLSSGADVNVVDNHGRKPADVIIGLRGSGDSKRVLEMFLGKYDTSFAHLKCDEMLSDQVNKASAPAAFEDATSSSSASDISSTGSPFVSLSTTFSNLGYSTSSFNLSVSSPKSPIGVFPRESVDCNDKAQERSTDQALPDIKNSFYTSDEFRMYSFKIRPCSRAYSHDWTECPFAHPGENARRRDPRRYHYSCVPCPDFRKGSCSRGDACEYAHGVFECWLHPAQYRTRLCKDGPECNRKVCFFAHKAEELRPVYAATGSGLPSPVLPAFADLSCMSPPLAPCSPSVLPSFSPLQPVQVAMQGSFRTPPSSPSSSPWQPPTVPTLHLPGASLQASRLRAALNARDVTSNDDLEEQHVREVQAPLSHCLSMKARLKAAAEASSAVPPSTQSGRYKGLGLGLVPANLDELFSSESLSSPGISRDDAPVFAQVEGAHTIVSALSPQSHLVSRRSSDVQSPRDMARNMGSLPTCRVLHSEGINPKMKASGIHNVSKSLPSLDMRTTLLQGNKSVNDSGFLSAMSDWGSPTGKPEWGIQEEDLSKLRKSASFRAQGADESDILWRLGSPVKCVPMSLQDDGVSLSKCSDNRKNLQKEGTDLSILGSWMDNLCLDEMVA</sequence>
<keyword evidence="11" id="KW-1185">Reference proteome</keyword>
<dbReference type="EMBL" id="CM035407">
    <property type="protein sequence ID" value="KAH7444531.1"/>
    <property type="molecule type" value="Genomic_DNA"/>
</dbReference>
<dbReference type="PROSITE" id="PS50088">
    <property type="entry name" value="ANK_REPEAT"/>
    <property type="match status" value="1"/>
</dbReference>
<dbReference type="EMBL" id="CM035407">
    <property type="protein sequence ID" value="KAH7444532.1"/>
    <property type="molecule type" value="Genomic_DNA"/>
</dbReference>
<feature type="repeat" description="ANK" evidence="6">
    <location>
        <begin position="127"/>
        <end position="162"/>
    </location>
</feature>
<feature type="region of interest" description="Disordered" evidence="8">
    <location>
        <begin position="1"/>
        <end position="28"/>
    </location>
</feature>
<dbReference type="Pfam" id="PF25512">
    <property type="entry name" value="zf-CCCH_AtC3H23"/>
    <property type="match status" value="1"/>
</dbReference>
<dbReference type="Pfam" id="PF12796">
    <property type="entry name" value="Ank_2"/>
    <property type="match status" value="1"/>
</dbReference>
<feature type="region of interest" description="Disordered" evidence="8">
    <location>
        <begin position="451"/>
        <end position="476"/>
    </location>
</feature>
<evidence type="ECO:0000256" key="8">
    <source>
        <dbReference type="SAM" id="MobiDB-lite"/>
    </source>
</evidence>
<dbReference type="GO" id="GO:0010468">
    <property type="term" value="P:regulation of gene expression"/>
    <property type="evidence" value="ECO:0007669"/>
    <property type="project" value="UniProtKB-ARBA"/>
</dbReference>
<dbReference type="GO" id="GO:0003677">
    <property type="term" value="F:DNA binding"/>
    <property type="evidence" value="ECO:0007669"/>
    <property type="project" value="UniProtKB-KW"/>
</dbReference>
<proteinExistence type="predicted"/>
<evidence type="ECO:0000256" key="7">
    <source>
        <dbReference type="PROSITE-ProRule" id="PRU00723"/>
    </source>
</evidence>
<dbReference type="PANTHER" id="PTHR14493:SF50">
    <property type="entry name" value="RING FINGER PROTEIN UNKEMPT"/>
    <property type="match status" value="1"/>
</dbReference>
<feature type="zinc finger region" description="C3H1-type" evidence="7">
    <location>
        <begin position="344"/>
        <end position="366"/>
    </location>
</feature>
<protein>
    <recommendedName>
        <fullName evidence="9">C3H1-type domain-containing protein</fullName>
    </recommendedName>
</protein>
<evidence type="ECO:0000256" key="5">
    <source>
        <dbReference type="ARBA" id="ARBA00023125"/>
    </source>
</evidence>
<dbReference type="InterPro" id="IPR002110">
    <property type="entry name" value="Ankyrin_rpt"/>
</dbReference>
<dbReference type="Gene3D" id="3.30.1370.210">
    <property type="match status" value="1"/>
</dbReference>
<dbReference type="EMBL" id="CM035407">
    <property type="protein sequence ID" value="KAH7444534.1"/>
    <property type="molecule type" value="Genomic_DNA"/>
</dbReference>
<dbReference type="EMBL" id="CM035407">
    <property type="protein sequence ID" value="KAH7444536.1"/>
    <property type="molecule type" value="Genomic_DNA"/>
</dbReference>
<evidence type="ECO:0000313" key="11">
    <source>
        <dbReference type="Proteomes" id="UP000825935"/>
    </source>
</evidence>
<dbReference type="InterPro" id="IPR057444">
    <property type="entry name" value="Znf-CCCH_AtC3H23-like"/>
</dbReference>
<dbReference type="EMBL" id="CM035407">
    <property type="protein sequence ID" value="KAH7444533.1"/>
    <property type="molecule type" value="Genomic_DNA"/>
</dbReference>
<keyword evidence="1 7" id="KW-0479">Metal-binding</keyword>
<dbReference type="PANTHER" id="PTHR14493">
    <property type="entry name" value="UNKEMPT FAMILY MEMBER"/>
    <property type="match status" value="1"/>
</dbReference>
<dbReference type="AlphaFoldDB" id="A0A8T2VG05"/>
<dbReference type="PROSITE" id="PS50297">
    <property type="entry name" value="ANK_REP_REGION"/>
    <property type="match status" value="1"/>
</dbReference>
<comment type="caution">
    <text evidence="10">The sequence shown here is derived from an EMBL/GenBank/DDBJ whole genome shotgun (WGS) entry which is preliminary data.</text>
</comment>
<dbReference type="PROSITE" id="PS50103">
    <property type="entry name" value="ZF_C3H1"/>
    <property type="match status" value="1"/>
</dbReference>
<dbReference type="PRINTS" id="PR01415">
    <property type="entry name" value="ANKYRIN"/>
</dbReference>
<dbReference type="SUPFAM" id="SSF48403">
    <property type="entry name" value="Ankyrin repeat"/>
    <property type="match status" value="1"/>
</dbReference>
<dbReference type="OrthoDB" id="410307at2759"/>
<accession>A0A8T2VG05</accession>
<evidence type="ECO:0000259" key="9">
    <source>
        <dbReference type="PROSITE" id="PS50103"/>
    </source>
</evidence>
<dbReference type="Gene3D" id="1.25.40.20">
    <property type="entry name" value="Ankyrin repeat-containing domain"/>
    <property type="match status" value="1"/>
</dbReference>
<dbReference type="GO" id="GO:0008270">
    <property type="term" value="F:zinc ion binding"/>
    <property type="evidence" value="ECO:0007669"/>
    <property type="project" value="UniProtKB-KW"/>
</dbReference>
<dbReference type="InterPro" id="IPR000571">
    <property type="entry name" value="Znf_CCCH"/>
</dbReference>
<evidence type="ECO:0000256" key="3">
    <source>
        <dbReference type="ARBA" id="ARBA00022771"/>
    </source>
</evidence>
<dbReference type="InterPro" id="IPR045234">
    <property type="entry name" value="Unkempt-like"/>
</dbReference>
<dbReference type="Proteomes" id="UP000825935">
    <property type="component" value="Chromosome 2"/>
</dbReference>
<evidence type="ECO:0000256" key="1">
    <source>
        <dbReference type="ARBA" id="ARBA00022723"/>
    </source>
</evidence>
<reference evidence="10" key="1">
    <citation type="submission" date="2021-08" db="EMBL/GenBank/DDBJ databases">
        <title>WGS assembly of Ceratopteris richardii.</title>
        <authorList>
            <person name="Marchant D.B."/>
            <person name="Chen G."/>
            <person name="Jenkins J."/>
            <person name="Shu S."/>
            <person name="Leebens-Mack J."/>
            <person name="Grimwood J."/>
            <person name="Schmutz J."/>
            <person name="Soltis P."/>
            <person name="Soltis D."/>
            <person name="Chen Z.-H."/>
        </authorList>
    </citation>
    <scope>NUCLEOTIDE SEQUENCE</scope>
    <source>
        <strain evidence="10">Whitten #5841</strain>
        <tissue evidence="10">Leaf</tissue>
    </source>
</reference>
<dbReference type="FunFam" id="3.30.1370.210:FF:000009">
    <property type="entry name" value="Zinc finger CCCH domain-containing protein 66"/>
    <property type="match status" value="1"/>
</dbReference>
<dbReference type="InterPro" id="IPR036770">
    <property type="entry name" value="Ankyrin_rpt-contain_sf"/>
</dbReference>
<keyword evidence="3 7" id="KW-0863">Zinc-finger</keyword>
<keyword evidence="4 7" id="KW-0862">Zinc</keyword>
<name>A0A8T2VG05_CERRI</name>